<dbReference type="Proteomes" id="UP000198846">
    <property type="component" value="Unassembled WGS sequence"/>
</dbReference>
<dbReference type="STRING" id="283786.SAMN04487990_10571"/>
<dbReference type="AlphaFoldDB" id="A0A1H3XL60"/>
<organism evidence="1 2">
    <name type="scientific">Bizionia paragorgiae</name>
    <dbReference type="NCBI Taxonomy" id="283786"/>
    <lineage>
        <taxon>Bacteria</taxon>
        <taxon>Pseudomonadati</taxon>
        <taxon>Bacteroidota</taxon>
        <taxon>Flavobacteriia</taxon>
        <taxon>Flavobacteriales</taxon>
        <taxon>Flavobacteriaceae</taxon>
        <taxon>Bizionia</taxon>
    </lineage>
</organism>
<gene>
    <name evidence="1" type="ORF">SAMN04487990_10571</name>
</gene>
<sequence length="300" mass="34879">MNNDELSSVFEELISVFDNLKAEIIVTEVQKNTSNTIDFLVQNQSSFSRSYRRDIIDVAYLDDSNGIQLNLSRNGLYDSLPEGLFHGHKENEKHLSYRLKRKRYKEEEKEARRFFSPIESEFFNQRLHIEANERDILRNFYDLEDEFLIDFWKIDKNIPKAYALKLVKLLPYCFKISGDLELTRLSLENILEYSVKFTLKYQSELGSETTEPLTLGVNLITQSKQTEILEPYLEVEIGPIATQDIDTICGNHGVQKFLEAFYSYFISLELDVKTKYSVANKDGFVLNKNKSSSLGLTTRL</sequence>
<dbReference type="OrthoDB" id="1411058at2"/>
<evidence type="ECO:0000313" key="2">
    <source>
        <dbReference type="Proteomes" id="UP000198846"/>
    </source>
</evidence>
<evidence type="ECO:0008006" key="3">
    <source>
        <dbReference type="Google" id="ProtNLM"/>
    </source>
</evidence>
<reference evidence="1 2" key="1">
    <citation type="submission" date="2016-10" db="EMBL/GenBank/DDBJ databases">
        <authorList>
            <person name="de Groot N.N."/>
        </authorList>
    </citation>
    <scope>NUCLEOTIDE SEQUENCE [LARGE SCALE GENOMIC DNA]</scope>
    <source>
        <strain evidence="1 2">DSM 23842</strain>
    </source>
</reference>
<dbReference type="EMBL" id="FNQK01000005">
    <property type="protein sequence ID" value="SEA00086.1"/>
    <property type="molecule type" value="Genomic_DNA"/>
</dbReference>
<proteinExistence type="predicted"/>
<accession>A0A1H3XL60</accession>
<keyword evidence="2" id="KW-1185">Reference proteome</keyword>
<name>A0A1H3XL60_BIZPA</name>
<evidence type="ECO:0000313" key="1">
    <source>
        <dbReference type="EMBL" id="SEA00086.1"/>
    </source>
</evidence>
<dbReference type="RefSeq" id="WP_092133032.1">
    <property type="nucleotide sequence ID" value="NZ_FNQK01000005.1"/>
</dbReference>
<protein>
    <recommendedName>
        <fullName evidence="3">Type VI secretion, VasB, ImpH, VC_A0111</fullName>
    </recommendedName>
</protein>